<dbReference type="InterPro" id="IPR010730">
    <property type="entry name" value="HET"/>
</dbReference>
<dbReference type="PANTHER" id="PTHR33112:SF16">
    <property type="entry name" value="HETEROKARYON INCOMPATIBILITY DOMAIN-CONTAINING PROTEIN"/>
    <property type="match status" value="1"/>
</dbReference>
<gene>
    <name evidence="2" type="ORF">BO80DRAFT_397268</name>
</gene>
<dbReference type="AlphaFoldDB" id="A0A395HEQ4"/>
<dbReference type="STRING" id="1448316.A0A395HEQ4"/>
<evidence type="ECO:0000259" key="1">
    <source>
        <dbReference type="Pfam" id="PF06985"/>
    </source>
</evidence>
<evidence type="ECO:0000313" key="3">
    <source>
        <dbReference type="Proteomes" id="UP000249402"/>
    </source>
</evidence>
<sequence length="801" mass="90377">MPSNLCEKCKFLYLSAESLGRYGFTEKEENGKLHLQFPAGQQCITIPYDCRDNLPDLPLLRESAKAGCGFCGLLRDSLLKGIGESHYKKLLEVPRERNLTVKVTKLSLLAAYRASENEGSKFAAICVGWDILEPGSDRPANGMIGPHGLVYFKLCARFDDLLARYLGIAYPYPGQDILSAENVEAVRDQLKDCDGKHNHVLRPIRPGESTSDRLPSRLIEITRDESGKKLRLVETKNLKTTYGPNSPVSTQSIKYVALSYRWGVKEFLTTMPSNLEKHCQEIPLPPSQLDAMPDATETLPQGFSDVVDICCELDIFYLWIDSLCIIQKENKTVDEDLLKIQQEQSRQDWAKESAKMHSIYMSAYLTVVLVATDTPLNSVLERPVPNLDPMVAIAYSVENHPEIHGTFFVQPLSYTGELDHLVWNQFLAAEDELDSSAWNTRGWTLQERLLSPRKLYIGVTDMLGLGLLTCPTQIDYGRDIEDIKRPRRHKSLDKLEIGTLAATGTEVSGQTSDKAKFYQAWYKIVEDYTCRDLSVSSDKLPALSGIAQTHSLALDDQYIAGLWVQDLAYGLLWAPRYAMNPGADRYFGERERKPLTRAGQYRAPSWSWCANDGQVEFIGHYLHRPKSEIQVLEHKLIPKYKDSYGQLAVDQVNGGYVKLVAKIKEAQMQAATVPRPNPFHQNFPESKPAKSQATFELRGVHVPNSTDGYQRHTIFLDQSGKHPEEQKVFLMLLLRGDQPLYSPPDQYELGVRSAGLVLRMSTTGPGQATPRFERIGFYQHFWDMGMTSIFDGCEPQTIYLV</sequence>
<dbReference type="PANTHER" id="PTHR33112">
    <property type="entry name" value="DOMAIN PROTEIN, PUTATIVE-RELATED"/>
    <property type="match status" value="1"/>
</dbReference>
<dbReference type="EMBL" id="KZ824420">
    <property type="protein sequence ID" value="RAL05933.1"/>
    <property type="molecule type" value="Genomic_DNA"/>
</dbReference>
<feature type="domain" description="Heterokaryon incompatibility" evidence="1">
    <location>
        <begin position="338"/>
        <end position="447"/>
    </location>
</feature>
<proteinExistence type="predicted"/>
<feature type="domain" description="Heterokaryon incompatibility" evidence="1">
    <location>
        <begin position="255"/>
        <end position="332"/>
    </location>
</feature>
<name>A0A395HEQ4_9EURO</name>
<evidence type="ECO:0000313" key="2">
    <source>
        <dbReference type="EMBL" id="RAL05933.1"/>
    </source>
</evidence>
<dbReference type="OrthoDB" id="5125733at2759"/>
<accession>A0A395HEQ4</accession>
<dbReference type="GeneID" id="37222238"/>
<dbReference type="Pfam" id="PF06985">
    <property type="entry name" value="HET"/>
    <property type="match status" value="2"/>
</dbReference>
<dbReference type="VEuPathDB" id="FungiDB:BO80DRAFT_397268"/>
<dbReference type="RefSeq" id="XP_025580260.1">
    <property type="nucleotide sequence ID" value="XM_025717373.1"/>
</dbReference>
<keyword evidence="3" id="KW-1185">Reference proteome</keyword>
<protein>
    <submittedName>
        <fullName evidence="2">HET-domain-containing protein</fullName>
    </submittedName>
</protein>
<organism evidence="2 3">
    <name type="scientific">Aspergillus ibericus CBS 121593</name>
    <dbReference type="NCBI Taxonomy" id="1448316"/>
    <lineage>
        <taxon>Eukaryota</taxon>
        <taxon>Fungi</taxon>
        <taxon>Dikarya</taxon>
        <taxon>Ascomycota</taxon>
        <taxon>Pezizomycotina</taxon>
        <taxon>Eurotiomycetes</taxon>
        <taxon>Eurotiomycetidae</taxon>
        <taxon>Eurotiales</taxon>
        <taxon>Aspergillaceae</taxon>
        <taxon>Aspergillus</taxon>
        <taxon>Aspergillus subgen. Circumdati</taxon>
    </lineage>
</organism>
<reference evidence="2 3" key="1">
    <citation type="submission" date="2018-02" db="EMBL/GenBank/DDBJ databases">
        <title>The genomes of Aspergillus section Nigri reveals drivers in fungal speciation.</title>
        <authorList>
            <consortium name="DOE Joint Genome Institute"/>
            <person name="Vesth T.C."/>
            <person name="Nybo J."/>
            <person name="Theobald S."/>
            <person name="Brandl J."/>
            <person name="Frisvad J.C."/>
            <person name="Nielsen K.F."/>
            <person name="Lyhne E.K."/>
            <person name="Kogle M.E."/>
            <person name="Kuo A."/>
            <person name="Riley R."/>
            <person name="Clum A."/>
            <person name="Nolan M."/>
            <person name="Lipzen A."/>
            <person name="Salamov A."/>
            <person name="Henrissat B."/>
            <person name="Wiebenga A."/>
            <person name="De vries R.P."/>
            <person name="Grigoriev I.V."/>
            <person name="Mortensen U.H."/>
            <person name="Andersen M.R."/>
            <person name="Baker S.E."/>
        </authorList>
    </citation>
    <scope>NUCLEOTIDE SEQUENCE [LARGE SCALE GENOMIC DNA]</scope>
    <source>
        <strain evidence="2 3">CBS 121593</strain>
    </source>
</reference>
<dbReference type="Proteomes" id="UP000249402">
    <property type="component" value="Unassembled WGS sequence"/>
</dbReference>